<name>A0A286P9W8_ORYLA</name>
<evidence type="ECO:0000256" key="2">
    <source>
        <dbReference type="ARBA" id="ARBA00022679"/>
    </source>
</evidence>
<dbReference type="GO" id="GO:0032259">
    <property type="term" value="P:methylation"/>
    <property type="evidence" value="ECO:0007669"/>
    <property type="project" value="UniProtKB-KW"/>
</dbReference>
<reference evidence="4" key="1">
    <citation type="journal article" date="2017" name="Nat. Commun.">
        <title>Complete fusion of a transposon and herpesvirus created the Teratorn mobile element in medaka fish.</title>
        <authorList>
            <person name="Inoue Y."/>
            <person name="Saga T."/>
            <person name="Aikawa T."/>
            <person name="Kumagai M."/>
            <person name="Shimada A."/>
            <person name="Kawaguchi Y."/>
            <person name="Naruse K."/>
            <person name="Morishita S."/>
            <person name="Koga A."/>
            <person name="Takeda H."/>
        </authorList>
    </citation>
    <scope>NUCLEOTIDE SEQUENCE</scope>
</reference>
<dbReference type="EMBL" id="LC199500">
    <property type="protein sequence ID" value="BBA49229.1"/>
    <property type="molecule type" value="Genomic_DNA"/>
</dbReference>
<dbReference type="PROSITE" id="PS00094">
    <property type="entry name" value="C5_MTASE_1"/>
    <property type="match status" value="1"/>
</dbReference>
<keyword evidence="3" id="KW-0949">S-adenosyl-L-methionine</keyword>
<evidence type="ECO:0000256" key="1">
    <source>
        <dbReference type="ARBA" id="ARBA00022603"/>
    </source>
</evidence>
<evidence type="ECO:0000313" key="4">
    <source>
        <dbReference type="EMBL" id="BBA49229.1"/>
    </source>
</evidence>
<keyword evidence="2 4" id="KW-0808">Transferase</keyword>
<dbReference type="GO" id="GO:0008168">
    <property type="term" value="F:methyltransferase activity"/>
    <property type="evidence" value="ECO:0007669"/>
    <property type="project" value="UniProtKB-KW"/>
</dbReference>
<dbReference type="AlphaFoldDB" id="A0A286P9W8"/>
<dbReference type="InterPro" id="IPR018117">
    <property type="entry name" value="C5_DNA_meth_AS"/>
</dbReference>
<organism evidence="4">
    <name type="scientific">Oryzias latipes</name>
    <name type="common">Japanese rice fish</name>
    <name type="synonym">Japanese killifish</name>
    <dbReference type="NCBI Taxonomy" id="8090"/>
    <lineage>
        <taxon>Eukaryota</taxon>
        <taxon>Metazoa</taxon>
        <taxon>Chordata</taxon>
        <taxon>Craniata</taxon>
        <taxon>Vertebrata</taxon>
        <taxon>Euteleostomi</taxon>
        <taxon>Actinopterygii</taxon>
        <taxon>Neopterygii</taxon>
        <taxon>Teleostei</taxon>
        <taxon>Neoteleostei</taxon>
        <taxon>Acanthomorphata</taxon>
        <taxon>Ovalentaria</taxon>
        <taxon>Atherinomorphae</taxon>
        <taxon>Beloniformes</taxon>
        <taxon>Adrianichthyidae</taxon>
        <taxon>Oryziinae</taxon>
        <taxon>Oryzias</taxon>
    </lineage>
</organism>
<evidence type="ECO:0000256" key="3">
    <source>
        <dbReference type="ARBA" id="ARBA00022691"/>
    </source>
</evidence>
<gene>
    <name evidence="4" type="primary">ORF70</name>
</gene>
<sequence>MALDQGFPSSRRCVSKPKTLLSLFDGTGSICRPFVAAGWTVRRLDMDGRHGADIVTDVRQWDPSRDWRGPAPDVVFAGPPCENYSLARTRACTPRDLRLADSLVTKTLEIIEHFHGQNPRMLYFVENPDSSMLWRRWVSHRLYEDPGKHFLSSFVEYMDAKRGAKSYKYLTWVKRKSFTSGCRDSRIVRLDYCMYGTKYRKRTRLMTNSPFEASLCKKNCSGFRERKHAEAAQRGPYDRGAKGEGHSLDELHAYPARLADAIFTHVSRAEWRVRQGLSPSTAEPVLRPVKRQKNV</sequence>
<dbReference type="InterPro" id="IPR029063">
    <property type="entry name" value="SAM-dependent_MTases_sf"/>
</dbReference>
<protein>
    <submittedName>
        <fullName evidence="4">DNA methyltransferase-like</fullName>
    </submittedName>
</protein>
<dbReference type="SUPFAM" id="SSF53335">
    <property type="entry name" value="S-adenosyl-L-methionine-dependent methyltransferases"/>
    <property type="match status" value="1"/>
</dbReference>
<keyword evidence="1 4" id="KW-0489">Methyltransferase</keyword>
<dbReference type="Gene3D" id="3.40.50.150">
    <property type="entry name" value="Vaccinia Virus protein VP39"/>
    <property type="match status" value="1"/>
</dbReference>
<proteinExistence type="predicted"/>
<accession>A0A286P9W8</accession>